<feature type="region of interest" description="Disordered" evidence="1">
    <location>
        <begin position="214"/>
        <end position="234"/>
    </location>
</feature>
<evidence type="ECO:0000313" key="2">
    <source>
        <dbReference type="EMBL" id="SVD44812.1"/>
    </source>
</evidence>
<dbReference type="EMBL" id="UINC01151290">
    <property type="protein sequence ID" value="SVD44812.1"/>
    <property type="molecule type" value="Genomic_DNA"/>
</dbReference>
<organism evidence="2">
    <name type="scientific">marine metagenome</name>
    <dbReference type="NCBI Taxonomy" id="408172"/>
    <lineage>
        <taxon>unclassified sequences</taxon>
        <taxon>metagenomes</taxon>
        <taxon>ecological metagenomes</taxon>
    </lineage>
</organism>
<evidence type="ECO:0000256" key="1">
    <source>
        <dbReference type="SAM" id="MobiDB-lite"/>
    </source>
</evidence>
<feature type="non-terminal residue" evidence="2">
    <location>
        <position position="1"/>
    </location>
</feature>
<dbReference type="PANTHER" id="PTHR41775:SF1">
    <property type="entry name" value="PEPTIDASE M6-LIKE DOMAIN-CONTAINING PROTEIN"/>
    <property type="match status" value="1"/>
</dbReference>
<feature type="non-terminal residue" evidence="2">
    <location>
        <position position="286"/>
    </location>
</feature>
<dbReference type="AlphaFoldDB" id="A0A382VE28"/>
<accession>A0A382VE28</accession>
<protein>
    <submittedName>
        <fullName evidence="2">Uncharacterized protein</fullName>
    </submittedName>
</protein>
<dbReference type="PANTHER" id="PTHR41775">
    <property type="entry name" value="SECRETED PROTEIN-RELATED"/>
    <property type="match status" value="1"/>
</dbReference>
<name>A0A382VE28_9ZZZZ</name>
<proteinExistence type="predicted"/>
<sequence>VGANRVGFVLWNGALEPIFGFVPPHPIAWSKARLGWIGPVEVERDTTIAILAGDAISTDHPDVTKAVKVALSPTEYLLLSNRQQRGRPEFVLSDGALAFDVETSWVDTDEVSFARQISSSEIDTLRGRGTGPLLRVADDSYDLFVPSSGVLVWHVDSTVFTETPDFFNSERTRPAVMLHEADGARDIGNAFFDRQDRTEGNRADAFFAGSGIDGEPSATRLADDTRPSSRSHTGLASGVEIEVLDEIGDVMRVAIRFAHSAAGWPASLETSPTQLGLYDVGSSDLP</sequence>
<reference evidence="2" key="1">
    <citation type="submission" date="2018-05" db="EMBL/GenBank/DDBJ databases">
        <authorList>
            <person name="Lanie J.A."/>
            <person name="Ng W.-L."/>
            <person name="Kazmierczak K.M."/>
            <person name="Andrzejewski T.M."/>
            <person name="Davidsen T.M."/>
            <person name="Wayne K.J."/>
            <person name="Tettelin H."/>
            <person name="Glass J.I."/>
            <person name="Rusch D."/>
            <person name="Podicherti R."/>
            <person name="Tsui H.-C.T."/>
            <person name="Winkler M.E."/>
        </authorList>
    </citation>
    <scope>NUCLEOTIDE SEQUENCE</scope>
</reference>
<gene>
    <name evidence="2" type="ORF">METZ01_LOCUS397666</name>
</gene>